<keyword evidence="4" id="KW-0597">Phosphoprotein</keyword>
<feature type="transmembrane region" description="Helical" evidence="16">
    <location>
        <begin position="59"/>
        <end position="79"/>
    </location>
</feature>
<feature type="region of interest" description="Disordered" evidence="15">
    <location>
        <begin position="439"/>
        <end position="472"/>
    </location>
</feature>
<dbReference type="EMBL" id="LHPG02000002">
    <property type="protein sequence ID" value="PRW60301.1"/>
    <property type="molecule type" value="Genomic_DNA"/>
</dbReference>
<keyword evidence="9" id="KW-0442">Lipid degradation</keyword>
<accession>A0A2P6U1W7</accession>
<comment type="cofactor">
    <cofactor evidence="1">
        <name>Ca(2+)</name>
        <dbReference type="ChEBI" id="CHEBI:29108"/>
    </cofactor>
</comment>
<dbReference type="GO" id="GO:0005886">
    <property type="term" value="C:plasma membrane"/>
    <property type="evidence" value="ECO:0007669"/>
    <property type="project" value="UniProtKB-SubCell"/>
</dbReference>
<evidence type="ECO:0000313" key="19">
    <source>
        <dbReference type="Proteomes" id="UP000239899"/>
    </source>
</evidence>
<evidence type="ECO:0000256" key="13">
    <source>
        <dbReference type="ARBA" id="ARBA00024531"/>
    </source>
</evidence>
<feature type="region of interest" description="Disordered" evidence="15">
    <location>
        <begin position="377"/>
        <end position="414"/>
    </location>
</feature>
<keyword evidence="12 16" id="KW-0472">Membrane</keyword>
<comment type="subcellular location">
    <subcellularLocation>
        <location evidence="2">Cell membrane</location>
        <topology evidence="2">Multi-pass membrane protein</topology>
    </subcellularLocation>
</comment>
<dbReference type="GO" id="GO:0046872">
    <property type="term" value="F:metal ion binding"/>
    <property type="evidence" value="ECO:0007669"/>
    <property type="project" value="UniProtKB-KW"/>
</dbReference>
<evidence type="ECO:0000256" key="7">
    <source>
        <dbReference type="ARBA" id="ARBA00022801"/>
    </source>
</evidence>
<keyword evidence="8" id="KW-0106">Calcium</keyword>
<evidence type="ECO:0000256" key="11">
    <source>
        <dbReference type="ARBA" id="ARBA00023098"/>
    </source>
</evidence>
<keyword evidence="3" id="KW-1003">Cell membrane</keyword>
<dbReference type="Proteomes" id="UP000239899">
    <property type="component" value="Unassembled WGS sequence"/>
</dbReference>
<evidence type="ECO:0000256" key="15">
    <source>
        <dbReference type="SAM" id="MobiDB-lite"/>
    </source>
</evidence>
<dbReference type="SUPFAM" id="SSF53474">
    <property type="entry name" value="alpha/beta-Hydrolases"/>
    <property type="match status" value="1"/>
</dbReference>
<dbReference type="PANTHER" id="PTHR45792:SF8">
    <property type="entry name" value="DIACYLGLYCEROL LIPASE-ALPHA"/>
    <property type="match status" value="1"/>
</dbReference>
<keyword evidence="6" id="KW-0479">Metal-binding</keyword>
<dbReference type="OrthoDB" id="438440at2759"/>
<dbReference type="GO" id="GO:0016298">
    <property type="term" value="F:lipase activity"/>
    <property type="evidence" value="ECO:0007669"/>
    <property type="project" value="TreeGrafter"/>
</dbReference>
<gene>
    <name evidence="18" type="ORF">C2E21_1157</name>
</gene>
<evidence type="ECO:0000256" key="2">
    <source>
        <dbReference type="ARBA" id="ARBA00004651"/>
    </source>
</evidence>
<feature type="region of interest" description="Disordered" evidence="15">
    <location>
        <begin position="988"/>
        <end position="1039"/>
    </location>
</feature>
<evidence type="ECO:0000256" key="6">
    <source>
        <dbReference type="ARBA" id="ARBA00022723"/>
    </source>
</evidence>
<feature type="compositionally biased region" description="Basic residues" evidence="15">
    <location>
        <begin position="1027"/>
        <end position="1036"/>
    </location>
</feature>
<dbReference type="InterPro" id="IPR029058">
    <property type="entry name" value="AB_hydrolase_fold"/>
</dbReference>
<protein>
    <recommendedName>
        <fullName evidence="14">sn-1-specific diacylglycerol lipase</fullName>
        <ecNumber evidence="14">3.1.1.116</ecNumber>
    </recommendedName>
</protein>
<evidence type="ECO:0000256" key="10">
    <source>
        <dbReference type="ARBA" id="ARBA00022989"/>
    </source>
</evidence>
<evidence type="ECO:0000259" key="17">
    <source>
        <dbReference type="Pfam" id="PF01764"/>
    </source>
</evidence>
<comment type="catalytic activity">
    <reaction evidence="13">
        <text>a 1,2-diacyl-sn-glycerol + H2O = a 2-acylglycerol + a fatty acid + H(+)</text>
        <dbReference type="Rhea" id="RHEA:33275"/>
        <dbReference type="ChEBI" id="CHEBI:15377"/>
        <dbReference type="ChEBI" id="CHEBI:15378"/>
        <dbReference type="ChEBI" id="CHEBI:17389"/>
        <dbReference type="ChEBI" id="CHEBI:17815"/>
        <dbReference type="ChEBI" id="CHEBI:28868"/>
        <dbReference type="EC" id="3.1.1.116"/>
    </reaction>
    <physiologicalReaction direction="left-to-right" evidence="13">
        <dbReference type="Rhea" id="RHEA:33276"/>
    </physiologicalReaction>
</comment>
<dbReference type="InterPro" id="IPR002921">
    <property type="entry name" value="Fungal_lipase-type"/>
</dbReference>
<dbReference type="Pfam" id="PF01764">
    <property type="entry name" value="Lipase_3"/>
    <property type="match status" value="1"/>
</dbReference>
<dbReference type="GO" id="GO:0016042">
    <property type="term" value="P:lipid catabolic process"/>
    <property type="evidence" value="ECO:0007669"/>
    <property type="project" value="UniProtKB-KW"/>
</dbReference>
<dbReference type="InterPro" id="IPR052214">
    <property type="entry name" value="DAG_Lipase-Related"/>
</dbReference>
<feature type="region of interest" description="Disordered" evidence="15">
    <location>
        <begin position="716"/>
        <end position="777"/>
    </location>
</feature>
<feature type="region of interest" description="Disordered" evidence="15">
    <location>
        <begin position="235"/>
        <end position="255"/>
    </location>
</feature>
<keyword evidence="7" id="KW-0378">Hydrolase</keyword>
<reference evidence="18 19" key="1">
    <citation type="journal article" date="2018" name="Plant J.">
        <title>Genome sequences of Chlorella sorokiniana UTEX 1602 and Micractinium conductrix SAG 241.80: implications to maltose excretion by a green alga.</title>
        <authorList>
            <person name="Arriola M.B."/>
            <person name="Velmurugan N."/>
            <person name="Zhang Y."/>
            <person name="Plunkett M.H."/>
            <person name="Hondzo H."/>
            <person name="Barney B.M."/>
        </authorList>
    </citation>
    <scope>NUCLEOTIDE SEQUENCE [LARGE SCALE GENOMIC DNA]</scope>
    <source>
        <strain evidence="19">UTEX 1602</strain>
    </source>
</reference>
<comment type="caution">
    <text evidence="18">The sequence shown here is derived from an EMBL/GenBank/DDBJ whole genome shotgun (WGS) entry which is preliminary data.</text>
</comment>
<evidence type="ECO:0000256" key="12">
    <source>
        <dbReference type="ARBA" id="ARBA00023136"/>
    </source>
</evidence>
<proteinExistence type="predicted"/>
<evidence type="ECO:0000256" key="5">
    <source>
        <dbReference type="ARBA" id="ARBA00022692"/>
    </source>
</evidence>
<feature type="compositionally biased region" description="Low complexity" evidence="15">
    <location>
        <begin position="988"/>
        <end position="998"/>
    </location>
</feature>
<evidence type="ECO:0000256" key="9">
    <source>
        <dbReference type="ARBA" id="ARBA00022963"/>
    </source>
</evidence>
<evidence type="ECO:0000256" key="4">
    <source>
        <dbReference type="ARBA" id="ARBA00022553"/>
    </source>
</evidence>
<feature type="transmembrane region" description="Helical" evidence="16">
    <location>
        <begin position="17"/>
        <end position="39"/>
    </location>
</feature>
<evidence type="ECO:0000256" key="1">
    <source>
        <dbReference type="ARBA" id="ARBA00001913"/>
    </source>
</evidence>
<keyword evidence="19" id="KW-1185">Reference proteome</keyword>
<feature type="transmembrane region" description="Helical" evidence="16">
    <location>
        <begin position="141"/>
        <end position="167"/>
    </location>
</feature>
<evidence type="ECO:0000256" key="16">
    <source>
        <dbReference type="SAM" id="Phobius"/>
    </source>
</evidence>
<dbReference type="AlphaFoldDB" id="A0A2P6U1W7"/>
<feature type="compositionally biased region" description="Low complexity" evidence="15">
    <location>
        <begin position="393"/>
        <end position="414"/>
    </location>
</feature>
<sequence length="1055" mass="111398">MPSAKLYGRRWHFSTDIVAIPAGLSGLFHAAWIVILLVWAGATSGWPGHCASHEGAQYAALFGAFLLTFGLNLIVDLLLMWHSLRGAPFEASKRSWVVPLLYASTAPLLLQLGLSAWGAYVSMHLDPDCWPLDKRNAVTNLAQGLVFGTIGFLGIAVIGILITYNAYPQVVRRPDGKRPPLTNIAELTAGLLSHVDLDATDVTAALFLASAAQNRRRRLRIAKALLPMYKAIRSGAAGSSGGGSEEPLSSAEEDNVARLDERLTAAEQLAAAQAGGAPPSTEQVQQAEQLLEDLPASLPDQEVADQLAGAIEAEIRELGGGQLLEEAAALAIHKEESLDLAAVQVDPEAPSIWFSTASSRAAAEGLSSLASGATGASAAAAGEAEGEGEEAEGAGQHAAGEGEESAASTAGTAGQGEALAAMSPFAAAAGAAADSSGAALSTTDAGAEMGRQPAPAGPPGPSEPIPPADEAAAAAVAEVAAAAAAAAAADSGSPQVRARKAASATGASSVGGTSAAGGSVASSRSRLQLDKQLTLRYPTVITPSEHVDQFRGPLPAEALTDLYAGRHERVPSEALREALHFLKYSYAVYSLQPKIEAPSSGVDVIFCCGCMASPIDPQKVVFQGLSELEGLEDEEAIELLHLNCRGTISAADIVTDAIVYPEPLDSWLPEDIKQELSEPAFAHAGMAAAAKAIFEDMTERGILQQLVQEEEVGEYVAPEQQEAQRGGGPGCTSTSSEGSDGQPEPGFQHFSMKQHKRAGGGGSEGEADEEGGMSPGRQVGEIMRHKIEQEGWQLIVQGHSLGAGAAALVSLKLRDSFPGLKCLAFCCPGGLVSKHLAHAMRRFTTCVVVGKDAVPRATVSNLSRLMDEMVTALARCKQPKLKVLFFPWWRHRKEQFKDLFWRYDEIPPEPLAMLQHYHESRTSIGHPLPMYPPGRVIFLRPIKTRQSKSWQAVWINPEDIIAEGLLISPHMYRDHLCSTAYEALTEAADAASSQDASSGPPDGRGAAPGSQRSHVMGARVKQDERRRQRAARHRWQQRLAAQRSSSLQEVLVEAM</sequence>
<feature type="compositionally biased region" description="Pro residues" evidence="15">
    <location>
        <begin position="455"/>
        <end position="467"/>
    </location>
</feature>
<dbReference type="PANTHER" id="PTHR45792">
    <property type="entry name" value="DIACYLGLYCEROL LIPASE HOMOLOG-RELATED"/>
    <property type="match status" value="1"/>
</dbReference>
<evidence type="ECO:0000256" key="14">
    <source>
        <dbReference type="ARBA" id="ARBA00026104"/>
    </source>
</evidence>
<dbReference type="EC" id="3.1.1.116" evidence="14"/>
<feature type="region of interest" description="Disordered" evidence="15">
    <location>
        <begin position="503"/>
        <end position="523"/>
    </location>
</feature>
<name>A0A2P6U1W7_CHLSO</name>
<keyword evidence="5 16" id="KW-0812">Transmembrane</keyword>
<feature type="domain" description="Fungal lipase-type" evidence="17">
    <location>
        <begin position="784"/>
        <end position="859"/>
    </location>
</feature>
<dbReference type="Gene3D" id="3.40.50.1820">
    <property type="entry name" value="alpha/beta hydrolase"/>
    <property type="match status" value="1"/>
</dbReference>
<organism evidence="18 19">
    <name type="scientific">Chlorella sorokiniana</name>
    <name type="common">Freshwater green alga</name>
    <dbReference type="NCBI Taxonomy" id="3076"/>
    <lineage>
        <taxon>Eukaryota</taxon>
        <taxon>Viridiplantae</taxon>
        <taxon>Chlorophyta</taxon>
        <taxon>core chlorophytes</taxon>
        <taxon>Trebouxiophyceae</taxon>
        <taxon>Chlorellales</taxon>
        <taxon>Chlorellaceae</taxon>
        <taxon>Chlorella clade</taxon>
        <taxon>Chlorella</taxon>
    </lineage>
</organism>
<keyword evidence="10 16" id="KW-1133">Transmembrane helix</keyword>
<keyword evidence="11" id="KW-0443">Lipid metabolism</keyword>
<evidence type="ECO:0000313" key="18">
    <source>
        <dbReference type="EMBL" id="PRW60301.1"/>
    </source>
</evidence>
<evidence type="ECO:0000256" key="8">
    <source>
        <dbReference type="ARBA" id="ARBA00022837"/>
    </source>
</evidence>
<evidence type="ECO:0000256" key="3">
    <source>
        <dbReference type="ARBA" id="ARBA00022475"/>
    </source>
</evidence>